<dbReference type="PROSITE" id="PS51910">
    <property type="entry name" value="GH18_2"/>
    <property type="match status" value="1"/>
</dbReference>
<dbReference type="InterPro" id="IPR011583">
    <property type="entry name" value="Chitinase_II/V-like_cat"/>
</dbReference>
<protein>
    <recommendedName>
        <fullName evidence="2">GH18 domain-containing protein</fullName>
    </recommendedName>
</protein>
<evidence type="ECO:0000313" key="3">
    <source>
        <dbReference type="EMBL" id="EGT34265.1"/>
    </source>
</evidence>
<gene>
    <name evidence="3" type="ORF">CAEBREN_18405</name>
</gene>
<dbReference type="InterPro" id="IPR001223">
    <property type="entry name" value="Glyco_hydro18_cat"/>
</dbReference>
<dbReference type="SUPFAM" id="SSF51445">
    <property type="entry name" value="(Trans)glycosidases"/>
    <property type="match status" value="1"/>
</dbReference>
<dbReference type="GO" id="GO:0005975">
    <property type="term" value="P:carbohydrate metabolic process"/>
    <property type="evidence" value="ECO:0007669"/>
    <property type="project" value="InterPro"/>
</dbReference>
<keyword evidence="1" id="KW-0812">Transmembrane</keyword>
<keyword evidence="1" id="KW-1133">Transmembrane helix</keyword>
<keyword evidence="4" id="KW-1185">Reference proteome</keyword>
<dbReference type="InParanoid" id="G0NN28"/>
<dbReference type="PANTHER" id="PTHR46073">
    <property type="entry name" value="CHITINASE"/>
    <property type="match status" value="1"/>
</dbReference>
<dbReference type="Pfam" id="PF00704">
    <property type="entry name" value="Glyco_hydro_18"/>
    <property type="match status" value="1"/>
</dbReference>
<dbReference type="PANTHER" id="PTHR46073:SF4">
    <property type="entry name" value="GH18 DOMAIN-CONTAINING PROTEIN"/>
    <property type="match status" value="1"/>
</dbReference>
<keyword evidence="1" id="KW-0472">Membrane</keyword>
<accession>G0NN28</accession>
<evidence type="ECO:0000256" key="1">
    <source>
        <dbReference type="SAM" id="Phobius"/>
    </source>
</evidence>
<evidence type="ECO:0000259" key="2">
    <source>
        <dbReference type="PROSITE" id="PS51910"/>
    </source>
</evidence>
<dbReference type="Proteomes" id="UP000008068">
    <property type="component" value="Unassembled WGS sequence"/>
</dbReference>
<dbReference type="GO" id="GO:0008061">
    <property type="term" value="F:chitin binding"/>
    <property type="evidence" value="ECO:0007669"/>
    <property type="project" value="InterPro"/>
</dbReference>
<reference evidence="4" key="1">
    <citation type="submission" date="2011-07" db="EMBL/GenBank/DDBJ databases">
        <authorList>
            <consortium name="Caenorhabditis brenneri Sequencing and Analysis Consortium"/>
            <person name="Wilson R.K."/>
        </authorList>
    </citation>
    <scope>NUCLEOTIDE SEQUENCE [LARGE SCALE GENOMIC DNA]</scope>
    <source>
        <strain evidence="4">PB2801</strain>
    </source>
</reference>
<dbReference type="Gene3D" id="3.20.20.80">
    <property type="entry name" value="Glycosidases"/>
    <property type="match status" value="1"/>
</dbReference>
<dbReference type="OrthoDB" id="76388at2759"/>
<dbReference type="STRING" id="135651.G0NN28"/>
<feature type="transmembrane region" description="Helical" evidence="1">
    <location>
        <begin position="31"/>
        <end position="53"/>
    </location>
</feature>
<proteinExistence type="predicted"/>
<evidence type="ECO:0000313" key="4">
    <source>
        <dbReference type="Proteomes" id="UP000008068"/>
    </source>
</evidence>
<dbReference type="EMBL" id="GL379912">
    <property type="protein sequence ID" value="EGT34265.1"/>
    <property type="molecule type" value="Genomic_DNA"/>
</dbReference>
<feature type="domain" description="GH18" evidence="2">
    <location>
        <begin position="62"/>
        <end position="374"/>
    </location>
</feature>
<dbReference type="eggNOG" id="KOG2806">
    <property type="taxonomic scope" value="Eukaryota"/>
</dbReference>
<organism evidence="4">
    <name type="scientific">Caenorhabditis brenneri</name>
    <name type="common">Nematode worm</name>
    <dbReference type="NCBI Taxonomy" id="135651"/>
    <lineage>
        <taxon>Eukaryota</taxon>
        <taxon>Metazoa</taxon>
        <taxon>Ecdysozoa</taxon>
        <taxon>Nematoda</taxon>
        <taxon>Chromadorea</taxon>
        <taxon>Rhabditida</taxon>
        <taxon>Rhabditina</taxon>
        <taxon>Rhabditomorpha</taxon>
        <taxon>Rhabditoidea</taxon>
        <taxon>Rhabditidae</taxon>
        <taxon>Peloderinae</taxon>
        <taxon>Caenorhabditis</taxon>
    </lineage>
</organism>
<sequence length="388" mass="44344">MPISDNKSPGNYAMVPGYQENPGYGSNRGKLLTLAALTCIVLTGILTAYFVVAMSKKTSCEKRIAAYFNVDSSEELTESQLANLTHVIFYPMIIQSDGSVSFPGRGQQKDKFERLAALARNSSVKAMISMAMGGSMADTVADPNRRKVLLDSVNTFVQDNSLDGVDIFWKWPETERDHSNLITLAKELRQRFPKPYIISQLVPPSPKQLDLQKEMSEIVDFLNVDVDHYFGVKFYENNYNWPERTDKTMQKYFCQMENLNKLNMVFSAIGVTYDNINGRELTTEPARSGWHFWRNLKRHGWDVSRASWNSQTNTPYIWNQNRRTYLAFENERSLEEKVKYVMDRNIGGMMFYEINSDDDENTMLNVIATARQCAGKSSNSIKFDCDGI</sequence>
<dbReference type="HOGENOM" id="CLU_002833_0_0_1"/>
<dbReference type="InterPro" id="IPR017853">
    <property type="entry name" value="GH"/>
</dbReference>
<dbReference type="SMART" id="SM00636">
    <property type="entry name" value="Glyco_18"/>
    <property type="match status" value="1"/>
</dbReference>
<dbReference type="AlphaFoldDB" id="G0NN28"/>
<name>G0NN28_CAEBE</name>